<evidence type="ECO:0000256" key="1">
    <source>
        <dbReference type="SAM" id="MobiDB-lite"/>
    </source>
</evidence>
<sequence>MAGQFGFGAFLDPRRPDEDSGGHDSSNREDEIFARLVRRLNNIVCQSEVQSTEKPEARLDPAEEMHEYKAMMDLLTGDPMLMPTDSNYLSLACAVLHNASKCTRLGLPVLLSHHRILLEKVGGMRSGPGWMAADLGRVRCSLAQRLLAEGDPHGSQRMLAPLMRWLHRPGNRALDWAGGRLRWLRAGDHVSLRSLAYLLAAQADYALKGCCCPALLDQVRCPMLGARLAYFRALAGTDERQLWAALQRWPREAPLWTLAGCRLASQGRWRSALQLLMRAVRLEESVEASRAEQNKELGLALWNLAACLGALGRREAQGRALSLLASRCGEPGRDPQLALAAARALDKLNMHADAARAYGLLVQSGQHRQRSLRVDWALCLLRAGRPRASLQACGGVGAGKDDGAHEDDPRLAFCRGSAMAALGDVEPALKEFRK</sequence>
<dbReference type="InterPro" id="IPR011990">
    <property type="entry name" value="TPR-like_helical_dom_sf"/>
</dbReference>
<gene>
    <name evidence="2" type="ORF">HPB52_005909</name>
</gene>
<name>A0A9D4PN84_RHISA</name>
<dbReference type="Proteomes" id="UP000821837">
    <property type="component" value="Chromosome 6"/>
</dbReference>
<dbReference type="VEuPathDB" id="VectorBase:RSAN_026515"/>
<organism evidence="2 3">
    <name type="scientific">Rhipicephalus sanguineus</name>
    <name type="common">Brown dog tick</name>
    <name type="synonym">Ixodes sanguineus</name>
    <dbReference type="NCBI Taxonomy" id="34632"/>
    <lineage>
        <taxon>Eukaryota</taxon>
        <taxon>Metazoa</taxon>
        <taxon>Ecdysozoa</taxon>
        <taxon>Arthropoda</taxon>
        <taxon>Chelicerata</taxon>
        <taxon>Arachnida</taxon>
        <taxon>Acari</taxon>
        <taxon>Parasitiformes</taxon>
        <taxon>Ixodida</taxon>
        <taxon>Ixodoidea</taxon>
        <taxon>Ixodidae</taxon>
        <taxon>Rhipicephalinae</taxon>
        <taxon>Rhipicephalus</taxon>
        <taxon>Rhipicephalus</taxon>
    </lineage>
</organism>
<keyword evidence="3" id="KW-1185">Reference proteome</keyword>
<dbReference type="EMBL" id="JABSTV010001252">
    <property type="protein sequence ID" value="KAH7946916.1"/>
    <property type="molecule type" value="Genomic_DNA"/>
</dbReference>
<reference evidence="2" key="1">
    <citation type="journal article" date="2020" name="Cell">
        <title>Large-Scale Comparative Analyses of Tick Genomes Elucidate Their Genetic Diversity and Vector Capacities.</title>
        <authorList>
            <consortium name="Tick Genome and Microbiome Consortium (TIGMIC)"/>
            <person name="Jia N."/>
            <person name="Wang J."/>
            <person name="Shi W."/>
            <person name="Du L."/>
            <person name="Sun Y."/>
            <person name="Zhan W."/>
            <person name="Jiang J.F."/>
            <person name="Wang Q."/>
            <person name="Zhang B."/>
            <person name="Ji P."/>
            <person name="Bell-Sakyi L."/>
            <person name="Cui X.M."/>
            <person name="Yuan T.T."/>
            <person name="Jiang B.G."/>
            <person name="Yang W.F."/>
            <person name="Lam T.T."/>
            <person name="Chang Q.C."/>
            <person name="Ding S.J."/>
            <person name="Wang X.J."/>
            <person name="Zhu J.G."/>
            <person name="Ruan X.D."/>
            <person name="Zhao L."/>
            <person name="Wei J.T."/>
            <person name="Ye R.Z."/>
            <person name="Que T.C."/>
            <person name="Du C.H."/>
            <person name="Zhou Y.H."/>
            <person name="Cheng J.X."/>
            <person name="Dai P.F."/>
            <person name="Guo W.B."/>
            <person name="Han X.H."/>
            <person name="Huang E.J."/>
            <person name="Li L.F."/>
            <person name="Wei W."/>
            <person name="Gao Y.C."/>
            <person name="Liu J.Z."/>
            <person name="Shao H.Z."/>
            <person name="Wang X."/>
            <person name="Wang C.C."/>
            <person name="Yang T.C."/>
            <person name="Huo Q.B."/>
            <person name="Li W."/>
            <person name="Chen H.Y."/>
            <person name="Chen S.E."/>
            <person name="Zhou L.G."/>
            <person name="Ni X.B."/>
            <person name="Tian J.H."/>
            <person name="Sheng Y."/>
            <person name="Liu T."/>
            <person name="Pan Y.S."/>
            <person name="Xia L.Y."/>
            <person name="Li J."/>
            <person name="Zhao F."/>
            <person name="Cao W.C."/>
        </authorList>
    </citation>
    <scope>NUCLEOTIDE SEQUENCE</scope>
    <source>
        <strain evidence="2">Rsan-2018</strain>
    </source>
</reference>
<feature type="compositionally biased region" description="Basic and acidic residues" evidence="1">
    <location>
        <begin position="12"/>
        <end position="28"/>
    </location>
</feature>
<dbReference type="AlphaFoldDB" id="A0A9D4PN84"/>
<evidence type="ECO:0008006" key="4">
    <source>
        <dbReference type="Google" id="ProtNLM"/>
    </source>
</evidence>
<accession>A0A9D4PN84</accession>
<dbReference type="SUPFAM" id="SSF48452">
    <property type="entry name" value="TPR-like"/>
    <property type="match status" value="1"/>
</dbReference>
<comment type="caution">
    <text evidence="2">The sequence shown here is derived from an EMBL/GenBank/DDBJ whole genome shotgun (WGS) entry which is preliminary data.</text>
</comment>
<reference evidence="2" key="2">
    <citation type="submission" date="2021-09" db="EMBL/GenBank/DDBJ databases">
        <authorList>
            <person name="Jia N."/>
            <person name="Wang J."/>
            <person name="Shi W."/>
            <person name="Du L."/>
            <person name="Sun Y."/>
            <person name="Zhan W."/>
            <person name="Jiang J."/>
            <person name="Wang Q."/>
            <person name="Zhang B."/>
            <person name="Ji P."/>
            <person name="Sakyi L.B."/>
            <person name="Cui X."/>
            <person name="Yuan T."/>
            <person name="Jiang B."/>
            <person name="Yang W."/>
            <person name="Lam T.T.-Y."/>
            <person name="Chang Q."/>
            <person name="Ding S."/>
            <person name="Wang X."/>
            <person name="Zhu J."/>
            <person name="Ruan X."/>
            <person name="Zhao L."/>
            <person name="Wei J."/>
            <person name="Que T."/>
            <person name="Du C."/>
            <person name="Cheng J."/>
            <person name="Dai P."/>
            <person name="Han X."/>
            <person name="Huang E."/>
            <person name="Gao Y."/>
            <person name="Liu J."/>
            <person name="Shao H."/>
            <person name="Ye R."/>
            <person name="Li L."/>
            <person name="Wei W."/>
            <person name="Wang X."/>
            <person name="Wang C."/>
            <person name="Huo Q."/>
            <person name="Li W."/>
            <person name="Guo W."/>
            <person name="Chen H."/>
            <person name="Chen S."/>
            <person name="Zhou L."/>
            <person name="Zhou L."/>
            <person name="Ni X."/>
            <person name="Tian J."/>
            <person name="Zhou Y."/>
            <person name="Sheng Y."/>
            <person name="Liu T."/>
            <person name="Pan Y."/>
            <person name="Xia L."/>
            <person name="Li J."/>
            <person name="Zhao F."/>
            <person name="Cao W."/>
        </authorList>
    </citation>
    <scope>NUCLEOTIDE SEQUENCE</scope>
    <source>
        <strain evidence="2">Rsan-2018</strain>
        <tissue evidence="2">Larvae</tissue>
    </source>
</reference>
<dbReference type="Gene3D" id="1.25.40.10">
    <property type="entry name" value="Tetratricopeptide repeat domain"/>
    <property type="match status" value="1"/>
</dbReference>
<proteinExistence type="predicted"/>
<evidence type="ECO:0000313" key="2">
    <source>
        <dbReference type="EMBL" id="KAH7946916.1"/>
    </source>
</evidence>
<protein>
    <recommendedName>
        <fullName evidence="4">Tetratricopeptide repeat protein</fullName>
    </recommendedName>
</protein>
<evidence type="ECO:0000313" key="3">
    <source>
        <dbReference type="Proteomes" id="UP000821837"/>
    </source>
</evidence>
<feature type="region of interest" description="Disordered" evidence="1">
    <location>
        <begin position="1"/>
        <end position="28"/>
    </location>
</feature>